<proteinExistence type="predicted"/>
<dbReference type="Proteomes" id="UP000316968">
    <property type="component" value="Chromosome"/>
</dbReference>
<dbReference type="SMART" id="SM00287">
    <property type="entry name" value="SH3b"/>
    <property type="match status" value="2"/>
</dbReference>
<feature type="region of interest" description="Disordered" evidence="3">
    <location>
        <begin position="1"/>
        <end position="22"/>
    </location>
</feature>
<feature type="compositionally biased region" description="Basic and acidic residues" evidence="3">
    <location>
        <begin position="8"/>
        <end position="22"/>
    </location>
</feature>
<dbReference type="PROSITE" id="PS51781">
    <property type="entry name" value="SH3B"/>
    <property type="match status" value="2"/>
</dbReference>
<dbReference type="GO" id="GO:0008745">
    <property type="term" value="F:N-acetylmuramoyl-L-alanine amidase activity"/>
    <property type="evidence" value="ECO:0007669"/>
    <property type="project" value="InterPro"/>
</dbReference>
<dbReference type="SMART" id="SM00646">
    <property type="entry name" value="Ami_3"/>
    <property type="match status" value="1"/>
</dbReference>
<dbReference type="PANTHER" id="PTHR30404">
    <property type="entry name" value="N-ACETYLMURAMOYL-L-ALANINE AMIDASE"/>
    <property type="match status" value="1"/>
</dbReference>
<dbReference type="EMBL" id="CP041217">
    <property type="protein sequence ID" value="QDH21523.1"/>
    <property type="molecule type" value="Genomic_DNA"/>
</dbReference>
<dbReference type="GO" id="GO:0009253">
    <property type="term" value="P:peptidoglycan catabolic process"/>
    <property type="evidence" value="ECO:0007669"/>
    <property type="project" value="InterPro"/>
</dbReference>
<feature type="domain" description="SH3b" evidence="4">
    <location>
        <begin position="61"/>
        <end position="125"/>
    </location>
</feature>
<organism evidence="5 6">
    <name type="scientific">Saccharibacillus brassicae</name>
    <dbReference type="NCBI Taxonomy" id="2583377"/>
    <lineage>
        <taxon>Bacteria</taxon>
        <taxon>Bacillati</taxon>
        <taxon>Bacillota</taxon>
        <taxon>Bacilli</taxon>
        <taxon>Bacillales</taxon>
        <taxon>Paenibacillaceae</taxon>
        <taxon>Saccharibacillus</taxon>
    </lineage>
</organism>
<dbReference type="OrthoDB" id="9806267at2"/>
<sequence>MSGLSRQDLAHDRAIPQDADARAADTNARRAARLGGLASLTVAAGIGGMLLLPPESAHAAGASYQAKVHTDSLNVRSTAGPDTPVIGSLRSGDVVTVTDERLGWLKVENASTSGWVAGYYLKRENGSAASAVVTTGSRSFSAKTASAPSASSSAGGSAVSSGDKALVTANSVIIRSGPGRSHDLLGSANRNDAVTVMESRGGWSRIKTSYGAYGWISTDYLQGGGRAVVKAAVQTQKAVKVSTAAARSPKADTSDIQSGSLQGKLIVLDPGHGGNDPGTVGTTYGLVEQELNLQTALYVRDYLVSRGARVEMTRTDSGQRPSLASRSQLAPSLGADAFVSIHYNSALSASANGTLVCFYSEAKDLKLARALEAPLKSGSGIRSNGLAFGNFKVIRENSVPAVLLEMGFLSNASDEATISSSDYQRSAAKSIADGLQLYFSN</sequence>
<dbReference type="CDD" id="cd02696">
    <property type="entry name" value="MurNAc-LAA"/>
    <property type="match status" value="1"/>
</dbReference>
<evidence type="ECO:0000259" key="4">
    <source>
        <dbReference type="PROSITE" id="PS51781"/>
    </source>
</evidence>
<evidence type="ECO:0000256" key="1">
    <source>
        <dbReference type="ARBA" id="ARBA00022801"/>
    </source>
</evidence>
<dbReference type="Gene3D" id="3.40.630.40">
    <property type="entry name" value="Zn-dependent exopeptidases"/>
    <property type="match status" value="1"/>
</dbReference>
<dbReference type="Pfam" id="PF01520">
    <property type="entry name" value="Amidase_3"/>
    <property type="match status" value="1"/>
</dbReference>
<dbReference type="Gene3D" id="2.30.30.40">
    <property type="entry name" value="SH3 Domains"/>
    <property type="match status" value="2"/>
</dbReference>
<keyword evidence="1" id="KW-0378">Hydrolase</keyword>
<dbReference type="AlphaFoldDB" id="A0A4Y6UUZ2"/>
<evidence type="ECO:0000256" key="3">
    <source>
        <dbReference type="SAM" id="MobiDB-lite"/>
    </source>
</evidence>
<feature type="domain" description="SH3b" evidence="4">
    <location>
        <begin position="162"/>
        <end position="225"/>
    </location>
</feature>
<dbReference type="GO" id="GO:0030288">
    <property type="term" value="C:outer membrane-bounded periplasmic space"/>
    <property type="evidence" value="ECO:0007669"/>
    <property type="project" value="TreeGrafter"/>
</dbReference>
<dbReference type="KEGG" id="saca:FFV09_12130"/>
<keyword evidence="2" id="KW-0961">Cell wall biogenesis/degradation</keyword>
<dbReference type="GO" id="GO:0071555">
    <property type="term" value="P:cell wall organization"/>
    <property type="evidence" value="ECO:0007669"/>
    <property type="project" value="UniProtKB-KW"/>
</dbReference>
<reference evidence="5 6" key="1">
    <citation type="submission" date="2019-06" db="EMBL/GenBank/DDBJ databases">
        <title>Saccharibacillus brassicae sp. nov., an endophytic bacterium isolated from Chinese cabbage seeds (Brassica pekinensis).</title>
        <authorList>
            <person name="Jiang L."/>
            <person name="Lee J."/>
            <person name="Kim S.W."/>
        </authorList>
    </citation>
    <scope>NUCLEOTIDE SEQUENCE [LARGE SCALE GENOMIC DNA]</scope>
    <source>
        <strain evidence="6">KCTC 43072 / ATSA2</strain>
    </source>
</reference>
<evidence type="ECO:0000313" key="6">
    <source>
        <dbReference type="Proteomes" id="UP000316968"/>
    </source>
</evidence>
<dbReference type="InterPro" id="IPR050695">
    <property type="entry name" value="N-acetylmuramoyl_amidase_3"/>
</dbReference>
<dbReference type="InterPro" id="IPR003646">
    <property type="entry name" value="SH3-like_bac-type"/>
</dbReference>
<dbReference type="InterPro" id="IPR002508">
    <property type="entry name" value="MurNAc-LAA_cat"/>
</dbReference>
<gene>
    <name evidence="5" type="ORF">FFV09_12130</name>
</gene>
<protein>
    <submittedName>
        <fullName evidence="5">N-acetylmuramoyl-L-alanine amidase</fullName>
    </submittedName>
</protein>
<keyword evidence="6" id="KW-1185">Reference proteome</keyword>
<accession>A0A4Y6UUZ2</accession>
<dbReference type="SUPFAM" id="SSF53187">
    <property type="entry name" value="Zn-dependent exopeptidases"/>
    <property type="match status" value="1"/>
</dbReference>
<evidence type="ECO:0000313" key="5">
    <source>
        <dbReference type="EMBL" id="QDH21523.1"/>
    </source>
</evidence>
<dbReference type="PANTHER" id="PTHR30404:SF0">
    <property type="entry name" value="N-ACETYLMURAMOYL-L-ALANINE AMIDASE AMIC"/>
    <property type="match status" value="1"/>
</dbReference>
<name>A0A4Y6UUZ2_SACBS</name>
<dbReference type="RefSeq" id="WP_141448068.1">
    <property type="nucleotide sequence ID" value="NZ_CP041217.1"/>
</dbReference>
<dbReference type="Pfam" id="PF08239">
    <property type="entry name" value="SH3_3"/>
    <property type="match status" value="2"/>
</dbReference>
<evidence type="ECO:0000256" key="2">
    <source>
        <dbReference type="ARBA" id="ARBA00023316"/>
    </source>
</evidence>